<evidence type="ECO:0000313" key="9">
    <source>
        <dbReference type="EMBL" id="HAF6280032.1"/>
    </source>
</evidence>
<proteinExistence type="inferred from homology"/>
<dbReference type="RefSeq" id="WP_079791951.1">
    <property type="nucleotide sequence ID" value="NZ_MXLQ01000036.1"/>
</dbReference>
<evidence type="ECO:0000256" key="2">
    <source>
        <dbReference type="ARBA" id="ARBA00022475"/>
    </source>
</evidence>
<evidence type="ECO:0000256" key="1">
    <source>
        <dbReference type="ARBA" id="ARBA00004377"/>
    </source>
</evidence>
<reference evidence="10" key="1">
    <citation type="journal article" date="2018" name="Genome Biol.">
        <title>SKESA: strategic k-mer extension for scrupulous assemblies.</title>
        <authorList>
            <person name="Souvorov A."/>
            <person name="Agarwala R."/>
            <person name="Lipman D.J."/>
        </authorList>
    </citation>
    <scope>NUCLEOTIDE SEQUENCE</scope>
    <source>
        <strain evidence="9">MA.CK_93/00002981</strain>
        <strain evidence="10">MA.MZ045</strain>
    </source>
</reference>
<keyword evidence="6 8" id="KW-1133">Transmembrane helix</keyword>
<keyword evidence="2" id="KW-1003">Cell membrane</keyword>
<accession>A0A754E5D5</accession>
<dbReference type="EMBL" id="DAAWNC010000022">
    <property type="protein sequence ID" value="HAF8581033.1"/>
    <property type="molecule type" value="Genomic_DNA"/>
</dbReference>
<name>A0A754E5D5_SALER</name>
<evidence type="ECO:0000313" key="10">
    <source>
        <dbReference type="EMBL" id="HAF8581033.1"/>
    </source>
</evidence>
<evidence type="ECO:0000256" key="3">
    <source>
        <dbReference type="ARBA" id="ARBA00022519"/>
    </source>
</evidence>
<dbReference type="AlphaFoldDB" id="A0A754E5D5"/>
<reference evidence="10" key="2">
    <citation type="submission" date="2020-02" db="EMBL/GenBank/DDBJ databases">
        <authorList>
            <consortium name="NCBI Pathogen Detection Project"/>
        </authorList>
    </citation>
    <scope>NUCLEOTIDE SEQUENCE</scope>
    <source>
        <strain evidence="9">MA.CK_93/00002981</strain>
        <strain evidence="10">MA.MZ045</strain>
    </source>
</reference>
<comment type="similarity">
    <text evidence="8">Belongs to the hok/gef family.</text>
</comment>
<evidence type="ECO:0000256" key="6">
    <source>
        <dbReference type="ARBA" id="ARBA00022989"/>
    </source>
</evidence>
<evidence type="ECO:0000256" key="4">
    <source>
        <dbReference type="ARBA" id="ARBA00022649"/>
    </source>
</evidence>
<dbReference type="EMBL" id="DAAVPZ010000035">
    <property type="protein sequence ID" value="HAF6280032.1"/>
    <property type="molecule type" value="Genomic_DNA"/>
</dbReference>
<evidence type="ECO:0000256" key="8">
    <source>
        <dbReference type="RuleBase" id="RU221113"/>
    </source>
</evidence>
<sequence>MKPPQLKGVICLAVIISVTILALTWMTRGRLCEVHYSGGGVELAAFMACSPGK</sequence>
<feature type="transmembrane region" description="Helical" evidence="8">
    <location>
        <begin position="6"/>
        <end position="26"/>
    </location>
</feature>
<protein>
    <submittedName>
        <fullName evidence="10">Hok/Gef family protein</fullName>
    </submittedName>
</protein>
<keyword evidence="7 8" id="KW-0472">Membrane</keyword>
<comment type="caution">
    <text evidence="10">The sequence shown here is derived from an EMBL/GenBank/DDBJ whole genome shotgun (WGS) entry which is preliminary data.</text>
</comment>
<keyword evidence="4" id="KW-1277">Toxin-antitoxin system</keyword>
<comment type="subcellular location">
    <subcellularLocation>
        <location evidence="1 8">Cell inner membrane</location>
        <topology evidence="1 8">Single-pass membrane protein</topology>
    </subcellularLocation>
</comment>
<keyword evidence="5 8" id="KW-0812">Transmembrane</keyword>
<evidence type="ECO:0000256" key="7">
    <source>
        <dbReference type="ARBA" id="ARBA00023136"/>
    </source>
</evidence>
<keyword evidence="3" id="KW-0997">Cell inner membrane</keyword>
<dbReference type="PRINTS" id="PR00281">
    <property type="entry name" value="HOKGEFTOXIC"/>
</dbReference>
<organism evidence="10">
    <name type="scientific">Salmonella enterica</name>
    <name type="common">Salmonella choleraesuis</name>
    <dbReference type="NCBI Taxonomy" id="28901"/>
    <lineage>
        <taxon>Bacteria</taxon>
        <taxon>Pseudomonadati</taxon>
        <taxon>Pseudomonadota</taxon>
        <taxon>Gammaproteobacteria</taxon>
        <taxon>Enterobacterales</taxon>
        <taxon>Enterobacteriaceae</taxon>
        <taxon>Salmonella</taxon>
    </lineage>
</organism>
<evidence type="ECO:0000256" key="5">
    <source>
        <dbReference type="ARBA" id="ARBA00022692"/>
    </source>
</evidence>
<dbReference type="Pfam" id="PF01848">
    <property type="entry name" value="HOK_GEF"/>
    <property type="match status" value="1"/>
</dbReference>
<dbReference type="InterPro" id="IPR000021">
    <property type="entry name" value="Hok/gef_toxin"/>
</dbReference>
<dbReference type="GO" id="GO:0005886">
    <property type="term" value="C:plasma membrane"/>
    <property type="evidence" value="ECO:0007669"/>
    <property type="project" value="UniProtKB-SubCell"/>
</dbReference>
<gene>
    <name evidence="10" type="ORF">G5T75_005018</name>
    <name evidence="9" type="ORF">G9F26_004239</name>
</gene>